<dbReference type="InterPro" id="IPR001227">
    <property type="entry name" value="Ac_transferase_dom_sf"/>
</dbReference>
<keyword evidence="6" id="KW-0511">Multifunctional enzyme</keyword>
<dbReference type="SUPFAM" id="SSF51735">
    <property type="entry name" value="NAD(P)-binding Rossmann-fold domains"/>
    <property type="match status" value="2"/>
</dbReference>
<dbReference type="InterPro" id="IPR020806">
    <property type="entry name" value="PKS_PP-bd"/>
</dbReference>
<dbReference type="PROSITE" id="PS52019">
    <property type="entry name" value="PKS_MFAS_DH"/>
    <property type="match status" value="1"/>
</dbReference>
<evidence type="ECO:0000256" key="6">
    <source>
        <dbReference type="ARBA" id="ARBA00023268"/>
    </source>
</evidence>
<feature type="active site" description="Proton acceptor; for dehydratase activity" evidence="8">
    <location>
        <position position="1010"/>
    </location>
</feature>
<evidence type="ECO:0000256" key="2">
    <source>
        <dbReference type="ARBA" id="ARBA00022553"/>
    </source>
</evidence>
<gene>
    <name evidence="13" type="ORF">CKM354_000063700</name>
</gene>
<evidence type="ECO:0000259" key="12">
    <source>
        <dbReference type="PROSITE" id="PS52019"/>
    </source>
</evidence>
<reference evidence="13 14" key="1">
    <citation type="submission" date="2021-01" db="EMBL/GenBank/DDBJ databases">
        <title>Cercospora kikuchii MAFF 305040 whole genome shotgun sequence.</title>
        <authorList>
            <person name="Kashiwa T."/>
            <person name="Suzuki T."/>
        </authorList>
    </citation>
    <scope>NUCLEOTIDE SEQUENCE [LARGE SCALE GENOMIC DNA]</scope>
    <source>
        <strain evidence="13 14">MAFF 305040</strain>
    </source>
</reference>
<dbReference type="InterPro" id="IPR029063">
    <property type="entry name" value="SAM-dependent_MTases_sf"/>
</dbReference>
<dbReference type="InterPro" id="IPR011032">
    <property type="entry name" value="GroES-like_sf"/>
</dbReference>
<dbReference type="PANTHER" id="PTHR43775">
    <property type="entry name" value="FATTY ACID SYNTHASE"/>
    <property type="match status" value="1"/>
</dbReference>
<dbReference type="SUPFAM" id="SSF55048">
    <property type="entry name" value="Probable ACP-binding domain of malonyl-CoA ACP transacylase"/>
    <property type="match status" value="1"/>
</dbReference>
<evidence type="ECO:0000313" key="14">
    <source>
        <dbReference type="Proteomes" id="UP000825890"/>
    </source>
</evidence>
<keyword evidence="3" id="KW-0808">Transferase</keyword>
<dbReference type="InterPro" id="IPR016036">
    <property type="entry name" value="Malonyl_transacylase_ACP-bd"/>
</dbReference>
<dbReference type="InterPro" id="IPR014031">
    <property type="entry name" value="Ketoacyl_synth_C"/>
</dbReference>
<keyword evidence="2" id="KW-0597">Phosphoprotein</keyword>
<evidence type="ECO:0008006" key="15">
    <source>
        <dbReference type="Google" id="ProtNLM"/>
    </source>
</evidence>
<dbReference type="Gene3D" id="3.90.180.10">
    <property type="entry name" value="Medium-chain alcohol dehydrogenases, catalytic domain"/>
    <property type="match status" value="1"/>
</dbReference>
<dbReference type="SMART" id="SM00823">
    <property type="entry name" value="PKS_PP"/>
    <property type="match status" value="1"/>
</dbReference>
<dbReference type="Gene3D" id="3.40.50.720">
    <property type="entry name" value="NAD(P)-binding Rossmann-like Domain"/>
    <property type="match status" value="3"/>
</dbReference>
<dbReference type="Pfam" id="PF02801">
    <property type="entry name" value="Ketoacyl-synt_C"/>
    <property type="match status" value="1"/>
</dbReference>
<dbReference type="InterPro" id="IPR049551">
    <property type="entry name" value="PKS_DH_C"/>
</dbReference>
<evidence type="ECO:0000256" key="4">
    <source>
        <dbReference type="ARBA" id="ARBA00022857"/>
    </source>
</evidence>
<dbReference type="Gene3D" id="1.10.1200.10">
    <property type="entry name" value="ACP-like"/>
    <property type="match status" value="1"/>
</dbReference>
<organism evidence="13 14">
    <name type="scientific">Cercospora kikuchii</name>
    <dbReference type="NCBI Taxonomy" id="84275"/>
    <lineage>
        <taxon>Eukaryota</taxon>
        <taxon>Fungi</taxon>
        <taxon>Dikarya</taxon>
        <taxon>Ascomycota</taxon>
        <taxon>Pezizomycotina</taxon>
        <taxon>Dothideomycetes</taxon>
        <taxon>Dothideomycetidae</taxon>
        <taxon>Mycosphaerellales</taxon>
        <taxon>Mycosphaerellaceae</taxon>
        <taxon>Cercospora</taxon>
    </lineage>
</organism>
<name>A0A9P3C483_9PEZI</name>
<dbReference type="SUPFAM" id="SSF47336">
    <property type="entry name" value="ACP-like"/>
    <property type="match status" value="1"/>
</dbReference>
<feature type="region of interest" description="N-terminal hotdog fold" evidence="8">
    <location>
        <begin position="978"/>
        <end position="1115"/>
    </location>
</feature>
<evidence type="ECO:0000256" key="3">
    <source>
        <dbReference type="ARBA" id="ARBA00022679"/>
    </source>
</evidence>
<evidence type="ECO:0000256" key="1">
    <source>
        <dbReference type="ARBA" id="ARBA00022450"/>
    </source>
</evidence>
<dbReference type="InterPro" id="IPR006162">
    <property type="entry name" value="Ppantetheine_attach_site"/>
</dbReference>
<comment type="caution">
    <text evidence="13">The sequence shown here is derived from an EMBL/GenBank/DDBJ whole genome shotgun (WGS) entry which is preliminary data.</text>
</comment>
<dbReference type="InterPro" id="IPR013968">
    <property type="entry name" value="PKS_KR"/>
</dbReference>
<dbReference type="Pfam" id="PF16197">
    <property type="entry name" value="KAsynt_C_assoc"/>
    <property type="match status" value="1"/>
</dbReference>
<dbReference type="GO" id="GO:0008168">
    <property type="term" value="F:methyltransferase activity"/>
    <property type="evidence" value="ECO:0007669"/>
    <property type="project" value="UniProtKB-KW"/>
</dbReference>
<evidence type="ECO:0000256" key="5">
    <source>
        <dbReference type="ARBA" id="ARBA00023002"/>
    </source>
</evidence>
<dbReference type="GO" id="GO:0004312">
    <property type="term" value="F:fatty acid synthase activity"/>
    <property type="evidence" value="ECO:0007669"/>
    <property type="project" value="TreeGrafter"/>
</dbReference>
<dbReference type="SUPFAM" id="SSF53335">
    <property type="entry name" value="S-adenosyl-L-methionine-dependent methyltransferases"/>
    <property type="match status" value="1"/>
</dbReference>
<dbReference type="SMART" id="SM00827">
    <property type="entry name" value="PKS_AT"/>
    <property type="match status" value="1"/>
</dbReference>
<evidence type="ECO:0000256" key="7">
    <source>
        <dbReference type="ARBA" id="ARBA00023315"/>
    </source>
</evidence>
<dbReference type="Pfam" id="PF00107">
    <property type="entry name" value="ADH_zinc_N"/>
    <property type="match status" value="1"/>
</dbReference>
<dbReference type="InterPro" id="IPR036291">
    <property type="entry name" value="NAD(P)-bd_dom_sf"/>
</dbReference>
<dbReference type="InterPro" id="IPR057326">
    <property type="entry name" value="KR_dom"/>
</dbReference>
<dbReference type="Gene3D" id="3.10.129.110">
    <property type="entry name" value="Polyketide synthase dehydratase"/>
    <property type="match status" value="1"/>
</dbReference>
<feature type="domain" description="PKS/mFAS DH" evidence="12">
    <location>
        <begin position="978"/>
        <end position="1283"/>
    </location>
</feature>
<feature type="region of interest" description="Disordered" evidence="9">
    <location>
        <begin position="1"/>
        <end position="29"/>
    </location>
</feature>
<dbReference type="GO" id="GO:0016491">
    <property type="term" value="F:oxidoreductase activity"/>
    <property type="evidence" value="ECO:0007669"/>
    <property type="project" value="UniProtKB-KW"/>
</dbReference>
<dbReference type="SUPFAM" id="SSF52151">
    <property type="entry name" value="FabD/lysophospholipase-like"/>
    <property type="match status" value="1"/>
</dbReference>
<keyword evidence="4" id="KW-0521">NADP</keyword>
<dbReference type="Pfam" id="PF14765">
    <property type="entry name" value="PS-DH"/>
    <property type="match status" value="1"/>
</dbReference>
<dbReference type="InterPro" id="IPR036736">
    <property type="entry name" value="ACP-like_sf"/>
</dbReference>
<dbReference type="InterPro" id="IPR014043">
    <property type="entry name" value="Acyl_transferase_dom"/>
</dbReference>
<dbReference type="PANTHER" id="PTHR43775:SF50">
    <property type="entry name" value="HIGHLY REDUCING POLYKETIDE SYNTHASE SRDA"/>
    <property type="match status" value="1"/>
</dbReference>
<dbReference type="PROSITE" id="PS50075">
    <property type="entry name" value="CARRIER"/>
    <property type="match status" value="1"/>
</dbReference>
<protein>
    <recommendedName>
        <fullName evidence="15">Polyketide synthase</fullName>
    </recommendedName>
</protein>
<dbReference type="OrthoDB" id="329835at2759"/>
<dbReference type="InterPro" id="IPR013149">
    <property type="entry name" value="ADH-like_C"/>
</dbReference>
<dbReference type="GeneID" id="68286212"/>
<dbReference type="SUPFAM" id="SSF53901">
    <property type="entry name" value="Thiolase-like"/>
    <property type="match status" value="1"/>
</dbReference>
<feature type="region of interest" description="C-terminal hotdog fold" evidence="8">
    <location>
        <begin position="1126"/>
        <end position="1283"/>
    </location>
</feature>
<keyword evidence="1" id="KW-0596">Phosphopantetheine</keyword>
<dbReference type="EMBL" id="BOLY01000001">
    <property type="protein sequence ID" value="GIZ37179.1"/>
    <property type="molecule type" value="Genomic_DNA"/>
</dbReference>
<dbReference type="PROSITE" id="PS52004">
    <property type="entry name" value="KS3_2"/>
    <property type="match status" value="1"/>
</dbReference>
<dbReference type="GO" id="GO:0006633">
    <property type="term" value="P:fatty acid biosynthetic process"/>
    <property type="evidence" value="ECO:0007669"/>
    <property type="project" value="TreeGrafter"/>
</dbReference>
<sequence>MAPKGSTNEALRVSPKAQTSSPQPQPLQHAGPEAIAIIGMGCRFPGDSNTPDEFWNMLLEKRNGFSRPPPSRFNIDGFHSKKRRPGSIRPEGACFVSDTIYDFDSPFFGITKSEAEAMDPQQRKLLETVYEALEQGGITLERVSGSKTGVYVGNFNYDYGVQNLRDADYPRDYSMTGQGVTILANRISYVFNLTGPSVTLDTACSSSMYATHMACRALSSGEIDGAIIGGTNLIQSIENHMSTDVMGVLSPTSRSHTFDDSADGYGRGEGVGAIYVKRMSDALRDGDPIRGLIRGTAVNSCGKTSGITQPSATSQSAVIRDAYKFAKISDLDETGYFETHGTGTSVGDPIELHGIADVFASSTGQRRRHPLLLGGVKPNIGHAEAASAIASILKAAYILEKGTIPATIGIKKLNRQLDFRGGELEVVQENRHWPTEHEIRRASVNSFGYGGANGHAIVEAVSSVLPGYQSFKTRETSKQNVTTARITGTMGSGECTFSTKERTHFLLPFSAHDIDSLRANIAATRDVADQYDTEDLAYTLAARRSRFSHRGYAVVNKTSTAHDLEEQAVNIGKRGHGANIIFVFNGQGGQTAQMGKDLMQDFPSYLQTIRELDKVLKSLGKDAPPWSLETELLKAESVSRVQEAQLSQPLCTAVQIALVDLLDSWDVRAKATVGHSSGEIAAAYAAGTISRSEAIIFAYFRGVAIVDGNDKGQMIAVGLSAEDCEPYLEDGVVIACYNSPNSVTLSGGADAVAHVQAALERDNIFTRAVNTGGRAYHSHHMGEPAIGYLDNLQHSLELNDSIAQRSGKLAREAVFSSSVYGTVMETGFHPGPEYWTENLKSPVLFSQALHALLSSAKLRLDTIIEIGPHCTLASPIRQLRDKLDRKHEELAYFASLVRGHNSTLKMLDLAGALFIKGYDINLAAVNSIERMVDGTLKRTAGKTLVDLPPYKWNYENGRNLRLKNRFTEEYRLRKFPRHDLLGSRITGGIRDKPQWRNLLDIKDLPWLEQHKLSVQPVFPAMGYVAIAVEAARQFFSEFLIFRNRFRYVFPQITIKAALNLPTAGTHVEVLTSMQFQQISDSTASKETAVFSIQSCANGMWTEHATGKVKIERDEPMQPIFEEAKLQEPKTAHTWYRGFSNVDLNYGPAFSGLSDIRSDPWDNEVSALTKLLPEGIDQDDSRYLVHPATMDTCIQASLIAAHHGSLKDLRQSFIPVSMENLVIWNYNGRDISALQPADGRVLAVGSKSGERKLFGTMQLFDPEGRPLFALDRINAVTYAEKLISNTQPDSHPHLRVVWKPDVDHPNAFATSTRVPQALLRMWAESLVSTAQTRPNQPLAKAVLEALPGNYASQVVEEPSLDFGSEGMGEEIFELESLVLNTFRRLGKEHRPSNNGVMPETFQKALDLVTHKRPNLDILLLVDGKNTDMFRTLESTLKSRSSLKRYRTLDIVVTNGKANPSLVRGLADFRQVLFTESNIFAFPDEMATAYDLIVIAQPPSYLQKPIILNEFLNDMKRHLKERGRLLIAQGRHDLDTDTGHILDTIASGLGESFSSQPFDNWSDAIKKQDFDVRFGESQPTGWTILTAEVSSQQRTADLILLSRQEDCNVTEVFHKGLKKAGFQVSRASLASPNFVAKDNATYVSIVEFGDSLFDTLDPVEFGNLQAIANKAGTVVWTTTGNLLGETNARAAAILGLARTLQNENLALQFYTIDLDHKNAKLGACQVAYLLHSIDAEDAAGDNEFVVKNGAYYVSRLSEDVTLDAEVQKKTSNKLTKKSATAESPVRLAIEEVGAFDTLHFVADDRDSSLKIGQVEVAVKSVGLSMKDIAKFQGDPDFESHCYEGAGIVRRVAPGVTKVAVGDCVTWIGKGAFANVERFDAIHVHKLSHTDKLEVVAAMPLAFSTGVYGLLHRGRLRWRERVLIHSATDGVGLAAIQVAKMVGAEIFATVSTEKQKAFLMKHYGFDNAHVFSSTDTGFASEIMNTTKGYGIDVCLSSLEGELLHASWGLMAVDGRYVNFGSHDSLDHGSLDFEVFKRSATFTAFNLGALAEERPHVLAGVMQEVLQYFREGKIKPLHPTYTCSAGDIDVAFQQVSHGDNIGKLVVSFDGQPLKVKEIPEGVKFRSDGTYLLIGCLGGLGRCLSRWMVEKGARNLTFLGRSGANSKAAAQFVCQLQARGVTVNVVKGDVSSKADVERAVTSAAVPVLGVVQGAMALQDFRFDKLNLDQWNAAIRPKIHGTLNLHEALFGHPLDFFIMLSSIAGMTGNATQSNYCAGNTFMDFFARHRRQQGLPATTIALTMVQEIGFVSQDEKIEQGLAHTGLVAINEKEFIDLMETAMLPQPKPTWSGDDNATALLISGLDPAKISPDVLTSGNRFWHQPRLGPLTVALEEKLAESSDDNDKQAAPGHDLTALLEAVQKYLAKTFGISADDVDELKPLIDFGMDSMIGIALRNWVFATYDVKISTSEIMGTTLSARTLAEQIHNGLQAS</sequence>
<dbReference type="InterPro" id="IPR009081">
    <property type="entry name" value="PP-bd_ACP"/>
</dbReference>
<dbReference type="Gene3D" id="3.40.47.10">
    <property type="match status" value="1"/>
</dbReference>
<evidence type="ECO:0000256" key="9">
    <source>
        <dbReference type="SAM" id="MobiDB-lite"/>
    </source>
</evidence>
<proteinExistence type="predicted"/>
<dbReference type="InterPro" id="IPR020841">
    <property type="entry name" value="PKS_Beta-ketoAc_synthase_dom"/>
</dbReference>
<dbReference type="InterPro" id="IPR050091">
    <property type="entry name" value="PKS_NRPS_Biosynth_Enz"/>
</dbReference>
<dbReference type="RefSeq" id="XP_044651666.1">
    <property type="nucleotide sequence ID" value="XM_044795731.1"/>
</dbReference>
<dbReference type="Pfam" id="PF21089">
    <property type="entry name" value="PKS_DH_N"/>
    <property type="match status" value="1"/>
</dbReference>
<evidence type="ECO:0000313" key="13">
    <source>
        <dbReference type="EMBL" id="GIZ37179.1"/>
    </source>
</evidence>
<dbReference type="InterPro" id="IPR049900">
    <property type="entry name" value="PKS_mFAS_DH"/>
</dbReference>
<dbReference type="InterPro" id="IPR014030">
    <property type="entry name" value="Ketoacyl_synth_N"/>
</dbReference>
<dbReference type="InterPro" id="IPR016035">
    <property type="entry name" value="Acyl_Trfase/lysoPLipase"/>
</dbReference>
<dbReference type="CDD" id="cd05195">
    <property type="entry name" value="enoyl_red"/>
    <property type="match status" value="1"/>
</dbReference>
<dbReference type="InterPro" id="IPR016039">
    <property type="entry name" value="Thiolase-like"/>
</dbReference>
<dbReference type="SMART" id="SM00822">
    <property type="entry name" value="PKS_KR"/>
    <property type="match status" value="1"/>
</dbReference>
<dbReference type="SMART" id="SM00826">
    <property type="entry name" value="PKS_DH"/>
    <property type="match status" value="1"/>
</dbReference>
<accession>A0A9P3C483</accession>
<dbReference type="InterPro" id="IPR020807">
    <property type="entry name" value="PKS_DH"/>
</dbReference>
<dbReference type="CDD" id="cd00833">
    <property type="entry name" value="PKS"/>
    <property type="match status" value="1"/>
</dbReference>
<dbReference type="Pfam" id="PF00698">
    <property type="entry name" value="Acyl_transf_1"/>
    <property type="match status" value="1"/>
</dbReference>
<feature type="active site" description="Proton donor; for dehydratase activity" evidence="8">
    <location>
        <position position="1190"/>
    </location>
</feature>
<dbReference type="InterPro" id="IPR032821">
    <property type="entry name" value="PKS_assoc"/>
</dbReference>
<dbReference type="SMART" id="SM00829">
    <property type="entry name" value="PKS_ER"/>
    <property type="match status" value="1"/>
</dbReference>
<dbReference type="Pfam" id="PF08659">
    <property type="entry name" value="KR"/>
    <property type="match status" value="1"/>
</dbReference>
<evidence type="ECO:0000256" key="8">
    <source>
        <dbReference type="PROSITE-ProRule" id="PRU01363"/>
    </source>
</evidence>
<dbReference type="Pfam" id="PF00109">
    <property type="entry name" value="ketoacyl-synt"/>
    <property type="match status" value="1"/>
</dbReference>
<dbReference type="Pfam" id="PF00550">
    <property type="entry name" value="PP-binding"/>
    <property type="match status" value="1"/>
</dbReference>
<dbReference type="GO" id="GO:0031177">
    <property type="term" value="F:phosphopantetheine binding"/>
    <property type="evidence" value="ECO:0007669"/>
    <property type="project" value="InterPro"/>
</dbReference>
<dbReference type="PROSITE" id="PS00012">
    <property type="entry name" value="PHOSPHOPANTETHEINE"/>
    <property type="match status" value="1"/>
</dbReference>
<dbReference type="GO" id="GO:0044550">
    <property type="term" value="P:secondary metabolite biosynthetic process"/>
    <property type="evidence" value="ECO:0007669"/>
    <property type="project" value="UniProtKB-ARBA"/>
</dbReference>
<keyword evidence="5" id="KW-0560">Oxidoreductase</keyword>
<dbReference type="InterPro" id="IPR049552">
    <property type="entry name" value="PKS_DH_N"/>
</dbReference>
<keyword evidence="7" id="KW-0012">Acyltransferase</keyword>
<dbReference type="GO" id="GO:0032259">
    <property type="term" value="P:methylation"/>
    <property type="evidence" value="ECO:0007669"/>
    <property type="project" value="UniProtKB-KW"/>
</dbReference>
<keyword evidence="14" id="KW-1185">Reference proteome</keyword>
<dbReference type="Proteomes" id="UP000825890">
    <property type="component" value="Unassembled WGS sequence"/>
</dbReference>
<feature type="domain" description="Ketosynthase family 3 (KS3)" evidence="11">
    <location>
        <begin position="32"/>
        <end position="460"/>
    </location>
</feature>
<dbReference type="InterPro" id="IPR042104">
    <property type="entry name" value="PKS_dehydratase_sf"/>
</dbReference>
<dbReference type="InterPro" id="IPR020843">
    <property type="entry name" value="ER"/>
</dbReference>
<evidence type="ECO:0000259" key="11">
    <source>
        <dbReference type="PROSITE" id="PS52004"/>
    </source>
</evidence>
<feature type="domain" description="Carrier" evidence="10">
    <location>
        <begin position="2408"/>
        <end position="2486"/>
    </location>
</feature>
<dbReference type="SUPFAM" id="SSF50129">
    <property type="entry name" value="GroES-like"/>
    <property type="match status" value="1"/>
</dbReference>
<evidence type="ECO:0000259" key="10">
    <source>
        <dbReference type="PROSITE" id="PS50075"/>
    </source>
</evidence>
<dbReference type="Gene3D" id="3.40.366.10">
    <property type="entry name" value="Malonyl-Coenzyme A Acyl Carrier Protein, domain 2"/>
    <property type="match status" value="1"/>
</dbReference>
<dbReference type="SMART" id="SM00825">
    <property type="entry name" value="PKS_KS"/>
    <property type="match status" value="1"/>
</dbReference>